<keyword evidence="9 19" id="KW-0378">Hydrolase</keyword>
<evidence type="ECO:0000256" key="2">
    <source>
        <dbReference type="ARBA" id="ARBA00012417"/>
    </source>
</evidence>
<dbReference type="SUPFAM" id="SSF53098">
    <property type="entry name" value="Ribonuclease H-like"/>
    <property type="match status" value="1"/>
</dbReference>
<feature type="binding site" evidence="17">
    <location>
        <position position="62"/>
    </location>
    <ligand>
        <name>substrate</name>
    </ligand>
</feature>
<feature type="domain" description="Exonuclease" evidence="20">
    <location>
        <begin position="8"/>
        <end position="185"/>
    </location>
</feature>
<keyword evidence="6 19" id="KW-0235">DNA replication</keyword>
<evidence type="ECO:0000256" key="8">
    <source>
        <dbReference type="ARBA" id="ARBA00022723"/>
    </source>
</evidence>
<feature type="binding site" evidence="18">
    <location>
        <position position="168"/>
    </location>
    <ligand>
        <name>a divalent metal cation</name>
        <dbReference type="ChEBI" id="CHEBI:60240"/>
        <label>1</label>
        <note>catalytic</note>
    </ligand>
</feature>
<dbReference type="InterPro" id="IPR012337">
    <property type="entry name" value="RNaseH-like_sf"/>
</dbReference>
<dbReference type="PANTHER" id="PTHR30231">
    <property type="entry name" value="DNA POLYMERASE III SUBUNIT EPSILON"/>
    <property type="match status" value="1"/>
</dbReference>
<evidence type="ECO:0000256" key="12">
    <source>
        <dbReference type="ARBA" id="ARBA00022932"/>
    </source>
</evidence>
<evidence type="ECO:0000256" key="6">
    <source>
        <dbReference type="ARBA" id="ARBA00022705"/>
    </source>
</evidence>
<dbReference type="SMART" id="SM00479">
    <property type="entry name" value="EXOIII"/>
    <property type="match status" value="1"/>
</dbReference>
<proteinExistence type="predicted"/>
<keyword evidence="11 18" id="KW-0460">Magnesium</keyword>
<evidence type="ECO:0000256" key="16">
    <source>
        <dbReference type="PIRSR" id="PIRSR606309-1"/>
    </source>
</evidence>
<comment type="catalytic activity">
    <reaction evidence="14 19">
        <text>DNA(n) + a 2'-deoxyribonucleoside 5'-triphosphate = DNA(n+1) + diphosphate</text>
        <dbReference type="Rhea" id="RHEA:22508"/>
        <dbReference type="Rhea" id="RHEA-COMP:17339"/>
        <dbReference type="Rhea" id="RHEA-COMP:17340"/>
        <dbReference type="ChEBI" id="CHEBI:33019"/>
        <dbReference type="ChEBI" id="CHEBI:61560"/>
        <dbReference type="ChEBI" id="CHEBI:173112"/>
        <dbReference type="EC" id="2.7.7.7"/>
    </reaction>
</comment>
<evidence type="ECO:0000256" key="10">
    <source>
        <dbReference type="ARBA" id="ARBA00022839"/>
    </source>
</evidence>
<dbReference type="EC" id="2.7.7.7" evidence="2 19"/>
<keyword evidence="4 19" id="KW-0808">Transferase</keyword>
<comment type="cofactor">
    <cofactor evidence="18">
        <name>Mg(2+)</name>
        <dbReference type="ChEBI" id="CHEBI:18420"/>
    </cofactor>
    <cofactor evidence="18">
        <name>Mn(2+)</name>
        <dbReference type="ChEBI" id="CHEBI:29035"/>
    </cofactor>
    <text evidence="18">Binds 2 divalent metal cations. Magnesium or manganese.</text>
</comment>
<feature type="binding site" evidence="17">
    <location>
        <position position="15"/>
    </location>
    <ligand>
        <name>substrate</name>
    </ligand>
</feature>
<sequence>MNNINKSRKVVLDIETTGMNKTGFLYLNHKIIEIGIIELINRKYTGRYLHYYLNPDRGIEQEAYKIHGISLHQLTDKPRFKDIYLNIINFIKKSKIIVHNSIFDINFLDYEFSQLNIGIKKIREFSDIIDTLEMARKLYPGKKNNLDALCRRYNIINPRNKVHGALLDAKILMKIYLHMTSRQKEIFFTKKYRTEIIPPISNKKLNDKLSKILFASKLENKKHIKYMRSMNKDLI</sequence>
<feature type="binding site" evidence="17">
    <location>
        <position position="67"/>
    </location>
    <ligand>
        <name>substrate</name>
    </ligand>
</feature>
<reference evidence="21 22" key="1">
    <citation type="submission" date="2019-02" db="EMBL/GenBank/DDBJ databases">
        <authorList>
            <person name="Manzano-Marin A."/>
            <person name="Manzano-Marin A."/>
        </authorList>
    </citation>
    <scope>NUCLEOTIDE SEQUENCE [LARGE SCALE GENOMIC DNA]</scope>
    <source>
        <strain evidence="21 22">BuCicuneomaculata</strain>
    </source>
</reference>
<comment type="cofactor">
    <cofactor evidence="1 19">
        <name>Mn(2+)</name>
        <dbReference type="ChEBI" id="CHEBI:29035"/>
    </cofactor>
</comment>
<dbReference type="NCBIfam" id="NF004316">
    <property type="entry name" value="PRK05711.1"/>
    <property type="match status" value="1"/>
</dbReference>
<evidence type="ECO:0000256" key="3">
    <source>
        <dbReference type="ARBA" id="ARBA00020352"/>
    </source>
</evidence>
<evidence type="ECO:0000256" key="18">
    <source>
        <dbReference type="PIRSR" id="PIRSR606309-3"/>
    </source>
</evidence>
<evidence type="ECO:0000256" key="9">
    <source>
        <dbReference type="ARBA" id="ARBA00022801"/>
    </source>
</evidence>
<keyword evidence="7 19" id="KW-0540">Nuclease</keyword>
<dbReference type="NCBIfam" id="TIGR00573">
    <property type="entry name" value="dnaq"/>
    <property type="match status" value="1"/>
</dbReference>
<keyword evidence="12 19" id="KW-0239">DNA-directed DNA polymerase</keyword>
<gene>
    <name evidence="19 21" type="primary">dnaQ</name>
    <name evidence="21" type="ORF">BUCICUMA2628_163</name>
</gene>
<keyword evidence="5 19" id="KW-0548">Nucleotidyltransferase</keyword>
<organism evidence="21 22">
    <name type="scientific">Buchnera aphidicola</name>
    <name type="common">Cinara cuneomaculata</name>
    <dbReference type="NCBI Taxonomy" id="1660040"/>
    <lineage>
        <taxon>Bacteria</taxon>
        <taxon>Pseudomonadati</taxon>
        <taxon>Pseudomonadota</taxon>
        <taxon>Gammaproteobacteria</taxon>
        <taxon>Enterobacterales</taxon>
        <taxon>Erwiniaceae</taxon>
        <taxon>Buchnera</taxon>
    </lineage>
</organism>
<evidence type="ECO:0000256" key="11">
    <source>
        <dbReference type="ARBA" id="ARBA00022842"/>
    </source>
</evidence>
<dbReference type="GO" id="GO:0045004">
    <property type="term" value="P:DNA replication proofreading"/>
    <property type="evidence" value="ECO:0007669"/>
    <property type="project" value="TreeGrafter"/>
</dbReference>
<keyword evidence="10 19" id="KW-0269">Exonuclease</keyword>
<dbReference type="GO" id="GO:0003677">
    <property type="term" value="F:DNA binding"/>
    <property type="evidence" value="ECO:0007669"/>
    <property type="project" value="InterPro"/>
</dbReference>
<feature type="binding site" evidence="18">
    <location>
        <position position="15"/>
    </location>
    <ligand>
        <name>a divalent metal cation</name>
        <dbReference type="ChEBI" id="CHEBI:60240"/>
        <label>1</label>
        <note>catalytic</note>
    </ligand>
</feature>
<dbReference type="RefSeq" id="WP_154027341.1">
    <property type="nucleotide sequence ID" value="NZ_LR217695.1"/>
</dbReference>
<dbReference type="InterPro" id="IPR006309">
    <property type="entry name" value="DnaQ_proteo"/>
</dbReference>
<keyword evidence="13 18" id="KW-0464">Manganese</keyword>
<evidence type="ECO:0000256" key="15">
    <source>
        <dbReference type="ARBA" id="ARBA00065841"/>
    </source>
</evidence>
<feature type="binding site" evidence="17">
    <location>
        <position position="168"/>
    </location>
    <ligand>
        <name>substrate</name>
    </ligand>
</feature>
<dbReference type="GO" id="GO:0003887">
    <property type="term" value="F:DNA-directed DNA polymerase activity"/>
    <property type="evidence" value="ECO:0007669"/>
    <property type="project" value="UniProtKB-KW"/>
</dbReference>
<evidence type="ECO:0000256" key="19">
    <source>
        <dbReference type="RuleBase" id="RU364087"/>
    </source>
</evidence>
<evidence type="ECO:0000256" key="4">
    <source>
        <dbReference type="ARBA" id="ARBA00022679"/>
    </source>
</evidence>
<dbReference type="FunFam" id="3.30.420.10:FF:000012">
    <property type="entry name" value="DNA polymerase III subunit epsilon"/>
    <property type="match status" value="1"/>
</dbReference>
<evidence type="ECO:0000256" key="7">
    <source>
        <dbReference type="ARBA" id="ARBA00022722"/>
    </source>
</evidence>
<evidence type="ECO:0000256" key="5">
    <source>
        <dbReference type="ARBA" id="ARBA00022695"/>
    </source>
</evidence>
<dbReference type="Pfam" id="PF00929">
    <property type="entry name" value="RNase_T"/>
    <property type="match status" value="1"/>
</dbReference>
<dbReference type="Gene3D" id="3.30.420.10">
    <property type="entry name" value="Ribonuclease H-like superfamily/Ribonuclease H"/>
    <property type="match status" value="1"/>
</dbReference>
<keyword evidence="8 18" id="KW-0479">Metal-binding</keyword>
<evidence type="ECO:0000259" key="20">
    <source>
        <dbReference type="SMART" id="SM00479"/>
    </source>
</evidence>
<dbReference type="AlphaFoldDB" id="A0A451CY99"/>
<evidence type="ECO:0000256" key="14">
    <source>
        <dbReference type="ARBA" id="ARBA00049244"/>
    </source>
</evidence>
<protein>
    <recommendedName>
        <fullName evidence="3 19">DNA polymerase III subunit epsilon</fullName>
        <ecNumber evidence="2 19">2.7.7.7</ecNumber>
    </recommendedName>
</protein>
<dbReference type="Proteomes" id="UP000294404">
    <property type="component" value="Chromosome"/>
</dbReference>
<dbReference type="GO" id="GO:0005829">
    <property type="term" value="C:cytosol"/>
    <property type="evidence" value="ECO:0007669"/>
    <property type="project" value="TreeGrafter"/>
</dbReference>
<comment type="subunit">
    <text evidence="15">The DNA polymerase holoenzyme is a complex that contains 10 different types of subunits. These subunits are organized into 3 functionally essential subassemblies: the pol III core, the beta sliding clamp processivity factor and the clamp-loading complex. The pol III core (subunits alpha,epsilon and theta) contains the polymerase and the 3'-5' exonuclease proofreading activities. The polymerase is tethered to the template via the sliding clamp processivity factor. The clamp-loading complex assembles the beta processivity factor onto the primer template and plays a central role in the organization and communication at the replication fork. This complex contains delta, delta', psi and chi, and copies of either or both of two different DnaX proteins, gamma and tau. The composition of the holoenzyme is, therefore: (alpha,epsilon,theta)[2]-(gamma/tau)[3]-delta,delta', psi,chi-beta[4].</text>
</comment>
<dbReference type="GO" id="GO:0046872">
    <property type="term" value="F:metal ion binding"/>
    <property type="evidence" value="ECO:0007669"/>
    <property type="project" value="UniProtKB-KW"/>
</dbReference>
<dbReference type="NCBIfam" id="TIGR01406">
    <property type="entry name" value="dnaQ_proteo"/>
    <property type="match status" value="1"/>
</dbReference>
<dbReference type="EMBL" id="LR217695">
    <property type="protein sequence ID" value="VFP78152.1"/>
    <property type="molecule type" value="Genomic_DNA"/>
</dbReference>
<accession>A0A451CY99</accession>
<evidence type="ECO:0000256" key="13">
    <source>
        <dbReference type="ARBA" id="ARBA00023211"/>
    </source>
</evidence>
<feature type="active site" description="Proton acceptor" evidence="16">
    <location>
        <position position="163"/>
    </location>
</feature>
<comment type="function">
    <text evidence="19">DNA polymerase III is a complex, multichain enzyme responsible for most of the replicative synthesis in bacteria. The epsilon subunit contain the editing function and is a proofreading 3'-5' exonuclease.</text>
</comment>
<evidence type="ECO:0000313" key="22">
    <source>
        <dbReference type="Proteomes" id="UP000294404"/>
    </source>
</evidence>
<dbReference type="InterPro" id="IPR013520">
    <property type="entry name" value="Ribonucl_H"/>
</dbReference>
<feature type="binding site" evidence="18">
    <location>
        <position position="13"/>
    </location>
    <ligand>
        <name>a divalent metal cation</name>
        <dbReference type="ChEBI" id="CHEBI:60240"/>
        <label>1</label>
        <note>catalytic</note>
    </ligand>
</feature>
<name>A0A451CY99_9GAMM</name>
<dbReference type="PANTHER" id="PTHR30231:SF41">
    <property type="entry name" value="DNA POLYMERASE III SUBUNIT EPSILON"/>
    <property type="match status" value="1"/>
</dbReference>
<evidence type="ECO:0000256" key="17">
    <source>
        <dbReference type="PIRSR" id="PIRSR606309-2"/>
    </source>
</evidence>
<dbReference type="InterPro" id="IPR006054">
    <property type="entry name" value="DnaQ"/>
</dbReference>
<dbReference type="GO" id="GO:0008408">
    <property type="term" value="F:3'-5' exonuclease activity"/>
    <property type="evidence" value="ECO:0007669"/>
    <property type="project" value="TreeGrafter"/>
</dbReference>
<evidence type="ECO:0000313" key="21">
    <source>
        <dbReference type="EMBL" id="VFP78152.1"/>
    </source>
</evidence>
<evidence type="ECO:0000256" key="1">
    <source>
        <dbReference type="ARBA" id="ARBA00001936"/>
    </source>
</evidence>
<dbReference type="InterPro" id="IPR036397">
    <property type="entry name" value="RNaseH_sf"/>
</dbReference>
<dbReference type="OrthoDB" id="9804290at2"/>
<feature type="binding site" evidence="17">
    <location>
        <position position="13"/>
    </location>
    <ligand>
        <name>substrate</name>
    </ligand>
</feature>